<evidence type="ECO:0000313" key="2">
    <source>
        <dbReference type="EMBL" id="MBA8811531.1"/>
    </source>
</evidence>
<protein>
    <recommendedName>
        <fullName evidence="4">Peptidase inhibitor family I36</fullName>
    </recommendedName>
</protein>
<dbReference type="InterPro" id="IPR011024">
    <property type="entry name" value="G_crystallin-like"/>
</dbReference>
<dbReference type="EMBL" id="JACGWV010000003">
    <property type="protein sequence ID" value="MBA8811531.1"/>
    <property type="molecule type" value="Genomic_DNA"/>
</dbReference>
<proteinExistence type="predicted"/>
<dbReference type="RefSeq" id="WP_182620635.1">
    <property type="nucleotide sequence ID" value="NZ_BAAATF010000001.1"/>
</dbReference>
<organism evidence="2 3">
    <name type="scientific">Promicromonospora sukumoe</name>
    <dbReference type="NCBI Taxonomy" id="88382"/>
    <lineage>
        <taxon>Bacteria</taxon>
        <taxon>Bacillati</taxon>
        <taxon>Actinomycetota</taxon>
        <taxon>Actinomycetes</taxon>
        <taxon>Micrococcales</taxon>
        <taxon>Promicromonosporaceae</taxon>
        <taxon>Promicromonospora</taxon>
    </lineage>
</organism>
<evidence type="ECO:0008006" key="4">
    <source>
        <dbReference type="Google" id="ProtNLM"/>
    </source>
</evidence>
<name>A0A7W3JEU9_9MICO</name>
<dbReference type="SUPFAM" id="SSF49695">
    <property type="entry name" value="gamma-Crystallin-like"/>
    <property type="match status" value="1"/>
</dbReference>
<dbReference type="Gene3D" id="2.60.20.10">
    <property type="entry name" value="Crystallins"/>
    <property type="match status" value="1"/>
</dbReference>
<accession>A0A7W3JEU9</accession>
<keyword evidence="1" id="KW-0732">Signal</keyword>
<gene>
    <name evidence="2" type="ORF">FHX71_005538</name>
</gene>
<feature type="signal peptide" evidence="1">
    <location>
        <begin position="1"/>
        <end position="36"/>
    </location>
</feature>
<feature type="chain" id="PRO_5030710350" description="Peptidase inhibitor family I36" evidence="1">
    <location>
        <begin position="37"/>
        <end position="187"/>
    </location>
</feature>
<sequence length="187" mass="18623">MRYADAATRSFRTRLTAVVSGAIVLVALGAAGPAAAGTGDGAGDAGVRTQQVASAAPVLVEDLAAAPAAVTATYYCAVADGTFGCRAGTPGTGLVVAELYQHADFGGWRVVVFNPSYSVGCSGGTGDNEGGANLGAYQNAVSSVKTYNSCDVKLFDGTGKTGASTGFIDRDNNVGTFNDKASSFAIS</sequence>
<comment type="caution">
    <text evidence="2">The sequence shown here is derived from an EMBL/GenBank/DDBJ whole genome shotgun (WGS) entry which is preliminary data.</text>
</comment>
<dbReference type="Proteomes" id="UP000540568">
    <property type="component" value="Unassembled WGS sequence"/>
</dbReference>
<dbReference type="AlphaFoldDB" id="A0A7W3JEU9"/>
<reference evidence="2 3" key="1">
    <citation type="submission" date="2020-07" db="EMBL/GenBank/DDBJ databases">
        <title>Sequencing the genomes of 1000 actinobacteria strains.</title>
        <authorList>
            <person name="Klenk H.-P."/>
        </authorList>
    </citation>
    <scope>NUCLEOTIDE SEQUENCE [LARGE SCALE GENOMIC DNA]</scope>
    <source>
        <strain evidence="2 3">DSM 44121</strain>
    </source>
</reference>
<evidence type="ECO:0000256" key="1">
    <source>
        <dbReference type="SAM" id="SignalP"/>
    </source>
</evidence>
<evidence type="ECO:0000313" key="3">
    <source>
        <dbReference type="Proteomes" id="UP000540568"/>
    </source>
</evidence>
<keyword evidence="3" id="KW-1185">Reference proteome</keyword>